<evidence type="ECO:0000259" key="5">
    <source>
        <dbReference type="Pfam" id="PF02036"/>
    </source>
</evidence>
<dbReference type="AlphaFoldDB" id="A0AAJ6QXG7"/>
<keyword evidence="2" id="KW-0521">NADP</keyword>
<dbReference type="InterPro" id="IPR051935">
    <property type="entry name" value="HSDL2"/>
</dbReference>
<evidence type="ECO:0000256" key="4">
    <source>
        <dbReference type="SAM" id="MobiDB-lite"/>
    </source>
</evidence>
<evidence type="ECO:0000256" key="1">
    <source>
        <dbReference type="ARBA" id="ARBA00006484"/>
    </source>
</evidence>
<keyword evidence="6" id="KW-1185">Reference proteome</keyword>
<dbReference type="SUPFAM" id="SSF55718">
    <property type="entry name" value="SCP-like"/>
    <property type="match status" value="1"/>
</dbReference>
<accession>A0AAJ6QXG7</accession>
<organism evidence="6 7">
    <name type="scientific">Galendromus occidentalis</name>
    <name type="common">western predatory mite</name>
    <dbReference type="NCBI Taxonomy" id="34638"/>
    <lineage>
        <taxon>Eukaryota</taxon>
        <taxon>Metazoa</taxon>
        <taxon>Ecdysozoa</taxon>
        <taxon>Arthropoda</taxon>
        <taxon>Chelicerata</taxon>
        <taxon>Arachnida</taxon>
        <taxon>Acari</taxon>
        <taxon>Parasitiformes</taxon>
        <taxon>Mesostigmata</taxon>
        <taxon>Gamasina</taxon>
        <taxon>Phytoseioidea</taxon>
        <taxon>Phytoseiidae</taxon>
        <taxon>Typhlodrominae</taxon>
        <taxon>Galendromus</taxon>
    </lineage>
</organism>
<name>A0AAJ6QXG7_9ACAR</name>
<dbReference type="InterPro" id="IPR003033">
    <property type="entry name" value="SCP2_sterol-bd_dom"/>
</dbReference>
<evidence type="ECO:0000256" key="3">
    <source>
        <dbReference type="ARBA" id="ARBA00023002"/>
    </source>
</evidence>
<feature type="compositionally biased region" description="Basic and acidic residues" evidence="4">
    <location>
        <begin position="13"/>
        <end position="25"/>
    </location>
</feature>
<protein>
    <submittedName>
        <fullName evidence="7">Hydroxysteroid dehydrogenase-like protein 2</fullName>
    </submittedName>
</protein>
<dbReference type="KEGG" id="goe:100898332"/>
<dbReference type="RefSeq" id="XP_003747143.1">
    <property type="nucleotide sequence ID" value="XM_003747095.2"/>
</dbReference>
<dbReference type="Gene3D" id="3.30.1050.10">
    <property type="entry name" value="SCP2 sterol-binding domain"/>
    <property type="match status" value="1"/>
</dbReference>
<reference evidence="7" key="1">
    <citation type="submission" date="2025-08" db="UniProtKB">
        <authorList>
            <consortium name="RefSeq"/>
        </authorList>
    </citation>
    <scope>IDENTIFICATION</scope>
</reference>
<feature type="domain" description="SCP2" evidence="5">
    <location>
        <begin position="59"/>
        <end position="148"/>
    </location>
</feature>
<evidence type="ECO:0000256" key="2">
    <source>
        <dbReference type="ARBA" id="ARBA00022857"/>
    </source>
</evidence>
<evidence type="ECO:0000313" key="7">
    <source>
        <dbReference type="RefSeq" id="XP_003747143.1"/>
    </source>
</evidence>
<dbReference type="GeneID" id="100898332"/>
<feature type="region of interest" description="Disordered" evidence="4">
    <location>
        <begin position="1"/>
        <end position="33"/>
    </location>
</feature>
<dbReference type="InterPro" id="IPR036527">
    <property type="entry name" value="SCP2_sterol-bd_dom_sf"/>
</dbReference>
<dbReference type="GO" id="GO:0005739">
    <property type="term" value="C:mitochondrion"/>
    <property type="evidence" value="ECO:0007669"/>
    <property type="project" value="TreeGrafter"/>
</dbReference>
<dbReference type="GO" id="GO:0016491">
    <property type="term" value="F:oxidoreductase activity"/>
    <property type="evidence" value="ECO:0007669"/>
    <property type="project" value="UniProtKB-KW"/>
</dbReference>
<gene>
    <name evidence="7" type="primary">LOC100898332</name>
</gene>
<proteinExistence type="inferred from homology"/>
<dbReference type="PANTHER" id="PTHR42808">
    <property type="entry name" value="HYDROXYSTEROID DEHYDROGENASE-LIKE PROTEIN 2"/>
    <property type="match status" value="1"/>
</dbReference>
<keyword evidence="3" id="KW-0560">Oxidoreductase</keyword>
<dbReference type="PANTHER" id="PTHR42808:SF3">
    <property type="entry name" value="HYDROXYSTEROID DEHYDROGENASE-LIKE PROTEIN 2"/>
    <property type="match status" value="1"/>
</dbReference>
<dbReference type="Proteomes" id="UP000694867">
    <property type="component" value="Unplaced"/>
</dbReference>
<evidence type="ECO:0000313" key="6">
    <source>
        <dbReference type="Proteomes" id="UP000694867"/>
    </source>
</evidence>
<sequence length="155" mass="16597">MDISTYLGMATRTESRGEMPVEEHTAAASSSETNGNMAAALASVETVDGIFSAIEAFINEDLVKQVKGIFCFNVKGEPEPFYVDLKNGSGSCGKGKPPSGNPDVTLTMDKTTFMQMFTGKLNPTNAFMGGKLSLKGDLPVAMKLDRLMGQMRSKL</sequence>
<comment type="similarity">
    <text evidence="1">Belongs to the short-chain dehydrogenases/reductases (SDR) family.</text>
</comment>
<dbReference type="Pfam" id="PF02036">
    <property type="entry name" value="SCP2"/>
    <property type="match status" value="1"/>
</dbReference>